<name>A0A4Y2N1J0_ARAVE</name>
<evidence type="ECO:0000256" key="1">
    <source>
        <dbReference type="SAM" id="MobiDB-lite"/>
    </source>
</evidence>
<dbReference type="Proteomes" id="UP000499080">
    <property type="component" value="Unassembled WGS sequence"/>
</dbReference>
<evidence type="ECO:0000313" key="3">
    <source>
        <dbReference type="Proteomes" id="UP000499080"/>
    </source>
</evidence>
<protein>
    <submittedName>
        <fullName evidence="2">Uncharacterized protein</fullName>
    </submittedName>
</protein>
<organism evidence="2 3">
    <name type="scientific">Araneus ventricosus</name>
    <name type="common">Orbweaver spider</name>
    <name type="synonym">Epeira ventricosa</name>
    <dbReference type="NCBI Taxonomy" id="182803"/>
    <lineage>
        <taxon>Eukaryota</taxon>
        <taxon>Metazoa</taxon>
        <taxon>Ecdysozoa</taxon>
        <taxon>Arthropoda</taxon>
        <taxon>Chelicerata</taxon>
        <taxon>Arachnida</taxon>
        <taxon>Araneae</taxon>
        <taxon>Araneomorphae</taxon>
        <taxon>Entelegynae</taxon>
        <taxon>Araneoidea</taxon>
        <taxon>Araneidae</taxon>
        <taxon>Araneus</taxon>
    </lineage>
</organism>
<proteinExistence type="predicted"/>
<evidence type="ECO:0000313" key="2">
    <source>
        <dbReference type="EMBL" id="GBN32450.1"/>
    </source>
</evidence>
<feature type="compositionally biased region" description="Polar residues" evidence="1">
    <location>
        <begin position="124"/>
        <end position="146"/>
    </location>
</feature>
<feature type="region of interest" description="Disordered" evidence="1">
    <location>
        <begin position="120"/>
        <end position="146"/>
    </location>
</feature>
<gene>
    <name evidence="2" type="ORF">AVEN_142288_1</name>
</gene>
<reference evidence="2 3" key="1">
    <citation type="journal article" date="2019" name="Sci. Rep.">
        <title>Orb-weaving spider Araneus ventricosus genome elucidates the spidroin gene catalogue.</title>
        <authorList>
            <person name="Kono N."/>
            <person name="Nakamura H."/>
            <person name="Ohtoshi R."/>
            <person name="Moran D.A.P."/>
            <person name="Shinohara A."/>
            <person name="Yoshida Y."/>
            <person name="Fujiwara M."/>
            <person name="Mori M."/>
            <person name="Tomita M."/>
            <person name="Arakawa K."/>
        </authorList>
    </citation>
    <scope>NUCLEOTIDE SEQUENCE [LARGE SCALE GENOMIC DNA]</scope>
</reference>
<keyword evidence="3" id="KW-1185">Reference proteome</keyword>
<accession>A0A4Y2N1J0</accession>
<dbReference type="EMBL" id="BGPR01008240">
    <property type="protein sequence ID" value="GBN32450.1"/>
    <property type="molecule type" value="Genomic_DNA"/>
</dbReference>
<dbReference type="AlphaFoldDB" id="A0A4Y2N1J0"/>
<sequence length="146" mass="16377">MIHRMFYNSYKIKKRLKLNLIPRQNNNENRAGIQSKFRTTSSLQVFKSASMQVVESLPSPQAINTAIITATFVESPSVNSSLEAMPIDHYSTSSNDKQIESPEIGKTIEYDPHETIEETPAVIEQQSESSTVSTRSDRATLTQSLL</sequence>
<comment type="caution">
    <text evidence="2">The sequence shown here is derived from an EMBL/GenBank/DDBJ whole genome shotgun (WGS) entry which is preliminary data.</text>
</comment>